<organism evidence="2 3">
    <name type="scientific">Solanum pinnatisectum</name>
    <name type="common">tansyleaf nightshade</name>
    <dbReference type="NCBI Taxonomy" id="50273"/>
    <lineage>
        <taxon>Eukaryota</taxon>
        <taxon>Viridiplantae</taxon>
        <taxon>Streptophyta</taxon>
        <taxon>Embryophyta</taxon>
        <taxon>Tracheophyta</taxon>
        <taxon>Spermatophyta</taxon>
        <taxon>Magnoliopsida</taxon>
        <taxon>eudicotyledons</taxon>
        <taxon>Gunneridae</taxon>
        <taxon>Pentapetalae</taxon>
        <taxon>asterids</taxon>
        <taxon>lamiids</taxon>
        <taxon>Solanales</taxon>
        <taxon>Solanaceae</taxon>
        <taxon>Solanoideae</taxon>
        <taxon>Solaneae</taxon>
        <taxon>Solanum</taxon>
    </lineage>
</organism>
<gene>
    <name evidence="2" type="ORF">R3W88_024302</name>
</gene>
<dbReference type="Proteomes" id="UP001311915">
    <property type="component" value="Unassembled WGS sequence"/>
</dbReference>
<accession>A0AAV9M389</accession>
<evidence type="ECO:0000256" key="1">
    <source>
        <dbReference type="SAM" id="MobiDB-lite"/>
    </source>
</evidence>
<dbReference type="AlphaFoldDB" id="A0AAV9M389"/>
<protein>
    <submittedName>
        <fullName evidence="2">Uncharacterized protein</fullName>
    </submittedName>
</protein>
<comment type="caution">
    <text evidence="2">The sequence shown here is derived from an EMBL/GenBank/DDBJ whole genome shotgun (WGS) entry which is preliminary data.</text>
</comment>
<feature type="region of interest" description="Disordered" evidence="1">
    <location>
        <begin position="1"/>
        <end position="123"/>
    </location>
</feature>
<feature type="compositionally biased region" description="Low complexity" evidence="1">
    <location>
        <begin position="48"/>
        <end position="60"/>
    </location>
</feature>
<feature type="compositionally biased region" description="Basic and acidic residues" evidence="1">
    <location>
        <begin position="63"/>
        <end position="83"/>
    </location>
</feature>
<reference evidence="2 3" key="1">
    <citation type="submission" date="2023-10" db="EMBL/GenBank/DDBJ databases">
        <title>Genome-Wide Identification Analysis in wild type Solanum Pinnatisectum Reveals Some Genes Defensing Phytophthora Infestans.</title>
        <authorList>
            <person name="Sun C."/>
        </authorList>
    </citation>
    <scope>NUCLEOTIDE SEQUENCE [LARGE SCALE GENOMIC DNA]</scope>
    <source>
        <strain evidence="2">LQN</strain>
        <tissue evidence="2">Leaf</tissue>
    </source>
</reference>
<feature type="compositionally biased region" description="Basic and acidic residues" evidence="1">
    <location>
        <begin position="9"/>
        <end position="37"/>
    </location>
</feature>
<dbReference type="EMBL" id="JAWPEI010000003">
    <property type="protein sequence ID" value="KAK4731314.1"/>
    <property type="molecule type" value="Genomic_DNA"/>
</dbReference>
<proteinExistence type="predicted"/>
<name>A0AAV9M389_9SOLN</name>
<feature type="compositionally biased region" description="Low complexity" evidence="1">
    <location>
        <begin position="233"/>
        <end position="247"/>
    </location>
</feature>
<feature type="region of interest" description="Disordered" evidence="1">
    <location>
        <begin position="331"/>
        <end position="350"/>
    </location>
</feature>
<sequence>MAGMLNQENNHDNEPTPKQRMESVQQEQEKLITKETTDVNVQRKMQGDQDTTQQQTQAAQHTNVEERTGVSKEEQHAKREKATWKVKGKINSKGNTMHQSKEDEGKQSNNNNKKGTGKLVNFAPNSYALKNPLCNNLHSSQNEHEKGNSVMQAGVNEVYEQTEKITHKGHNMEPKIPPAIKLDQTPKGNQQNEKGKEKIQSNRQTNAKGPAENDTIHKEKQWQIQNRRKNKNHQQNQDQGKNQNSQVQVQVQQAKISQDQQSLQRIGINSKALVIEIEKFGDQILTPPSPFIVDDDEHHVNYEIPAPVFPTFVIVADEAVGGRMELKEKTTNLQEGEPRGRELSHVLHEN</sequence>
<evidence type="ECO:0000313" key="2">
    <source>
        <dbReference type="EMBL" id="KAK4731314.1"/>
    </source>
</evidence>
<feature type="region of interest" description="Disordered" evidence="1">
    <location>
        <begin position="166"/>
        <end position="247"/>
    </location>
</feature>
<keyword evidence="3" id="KW-1185">Reference proteome</keyword>
<evidence type="ECO:0000313" key="3">
    <source>
        <dbReference type="Proteomes" id="UP001311915"/>
    </source>
</evidence>